<accession>A0AA90HBY1</accession>
<dbReference type="InterPro" id="IPR051908">
    <property type="entry name" value="Ribosomal_N-acetyltransferase"/>
</dbReference>
<dbReference type="PROSITE" id="PS51186">
    <property type="entry name" value="GNAT"/>
    <property type="match status" value="1"/>
</dbReference>
<feature type="domain" description="N-acetyltransferase" evidence="1">
    <location>
        <begin position="10"/>
        <end position="167"/>
    </location>
</feature>
<dbReference type="AlphaFoldDB" id="A0AA90HBY1"/>
<dbReference type="InterPro" id="IPR000182">
    <property type="entry name" value="GNAT_dom"/>
</dbReference>
<dbReference type="RefSeq" id="WP_271318579.1">
    <property type="nucleotide sequence ID" value="NZ_JABXJJ020000097.1"/>
</dbReference>
<dbReference type="SUPFAM" id="SSF54427">
    <property type="entry name" value="NTF2-like"/>
    <property type="match status" value="1"/>
</dbReference>
<comment type="caution">
    <text evidence="2">The sequence shown here is derived from an EMBL/GenBank/DDBJ whole genome shotgun (WGS) entry which is preliminary data.</text>
</comment>
<dbReference type="EMBL" id="JABXJJ020000097">
    <property type="protein sequence ID" value="MDI5974543.1"/>
    <property type="molecule type" value="Genomic_DNA"/>
</dbReference>
<name>A0AA90HBY1_9ACTN</name>
<evidence type="ECO:0000313" key="2">
    <source>
        <dbReference type="EMBL" id="MDI5974543.1"/>
    </source>
</evidence>
<gene>
    <name evidence="2" type="ORF">POF50_035250</name>
</gene>
<keyword evidence="2" id="KW-0808">Transferase</keyword>
<sequence length="332" mass="35703">MYARPLGPGARLAPLEPRRAAEFLANLDRCRTHIAPWVGRSFVATDLESAEAVLRRYWDAEALTGAGIRGIWLDGVLVGGVMFVSVDTATGVAEIGCWLEPAAEGRGLVTRAAGLLIDWAFSDLGVGRIIWHTLSANVRSISTARRLGLTFQEADDSGDVPMEIWSTTNEVWRGRRPADAPDAAGTAESVSDEERIDALAAEFFDAFTNAGRSVNLFALESSFLPGAQVVSHAEPVRVESLADFLTPRQSLLSSGELTDFKEWETSSTTLVSGNVAQRLVRYAKSGVLRGVPFTGRGTKSMQLVRTPAGWRFAGIAWSDDTDDSGDRGDSGG</sequence>
<dbReference type="PANTHER" id="PTHR43441">
    <property type="entry name" value="RIBOSOMAL-PROTEIN-SERINE ACETYLTRANSFERASE"/>
    <property type="match status" value="1"/>
</dbReference>
<organism evidence="2">
    <name type="scientific">Streptantibioticus silvisoli</name>
    <dbReference type="NCBI Taxonomy" id="2705255"/>
    <lineage>
        <taxon>Bacteria</taxon>
        <taxon>Bacillati</taxon>
        <taxon>Actinomycetota</taxon>
        <taxon>Actinomycetes</taxon>
        <taxon>Kitasatosporales</taxon>
        <taxon>Streptomycetaceae</taxon>
        <taxon>Streptantibioticus</taxon>
    </lineage>
</organism>
<evidence type="ECO:0000259" key="1">
    <source>
        <dbReference type="PROSITE" id="PS51186"/>
    </source>
</evidence>
<dbReference type="EC" id="2.-.-.-" evidence="2"/>
<dbReference type="GO" id="GO:0008999">
    <property type="term" value="F:protein-N-terminal-alanine acetyltransferase activity"/>
    <property type="evidence" value="ECO:0007669"/>
    <property type="project" value="TreeGrafter"/>
</dbReference>
<dbReference type="SUPFAM" id="SSF55729">
    <property type="entry name" value="Acyl-CoA N-acyltransferases (Nat)"/>
    <property type="match status" value="1"/>
</dbReference>
<dbReference type="Pfam" id="PF13302">
    <property type="entry name" value="Acetyltransf_3"/>
    <property type="match status" value="1"/>
</dbReference>
<proteinExistence type="predicted"/>
<dbReference type="InterPro" id="IPR032710">
    <property type="entry name" value="NTF2-like_dom_sf"/>
</dbReference>
<dbReference type="GO" id="GO:0005737">
    <property type="term" value="C:cytoplasm"/>
    <property type="evidence" value="ECO:0007669"/>
    <property type="project" value="TreeGrafter"/>
</dbReference>
<dbReference type="GO" id="GO:1990189">
    <property type="term" value="F:protein N-terminal-serine acetyltransferase activity"/>
    <property type="evidence" value="ECO:0007669"/>
    <property type="project" value="TreeGrafter"/>
</dbReference>
<dbReference type="PANTHER" id="PTHR43441:SF10">
    <property type="entry name" value="ACETYLTRANSFERASE"/>
    <property type="match status" value="1"/>
</dbReference>
<dbReference type="Gene3D" id="3.40.630.30">
    <property type="match status" value="1"/>
</dbReference>
<dbReference type="InterPro" id="IPR016181">
    <property type="entry name" value="Acyl_CoA_acyltransferase"/>
</dbReference>
<protein>
    <submittedName>
        <fullName evidence="2">GNAT family protein</fullName>
        <ecNumber evidence="2">2.-.-.-</ecNumber>
    </submittedName>
</protein>
<reference evidence="2" key="1">
    <citation type="submission" date="2023-05" db="EMBL/GenBank/DDBJ databases">
        <title>Streptantibioticus silvisoli sp. nov., acidotolerant actinomycetes 1 from pine litter.</title>
        <authorList>
            <person name="Swiecimska M."/>
            <person name="Golinska P."/>
            <person name="Sangal V."/>
            <person name="Wachnowicz B."/>
            <person name="Goodfellow M."/>
        </authorList>
    </citation>
    <scope>NUCLEOTIDE SEQUENCE</scope>
    <source>
        <strain evidence="2">SL13</strain>
    </source>
</reference>